<keyword evidence="3" id="KW-0732">Signal</keyword>
<feature type="chain" id="PRO_5038630317" evidence="3">
    <location>
        <begin position="24"/>
        <end position="317"/>
    </location>
</feature>
<dbReference type="OrthoDB" id="3034392at2"/>
<reference evidence="4 5" key="1">
    <citation type="submission" date="2011-11" db="EMBL/GenBank/DDBJ databases">
        <title>The Genome Sequence of Dialister succinatiphilus YIT 11850.</title>
        <authorList>
            <consortium name="The Broad Institute Genome Sequencing Platform"/>
            <person name="Earl A."/>
            <person name="Ward D."/>
            <person name="Feldgarden M."/>
            <person name="Gevers D."/>
            <person name="Morotomi M."/>
            <person name="Young S.K."/>
            <person name="Zeng Q."/>
            <person name="Gargeya S."/>
            <person name="Fitzgerald M."/>
            <person name="Haas B."/>
            <person name="Abouelleil A."/>
            <person name="Alvarado L."/>
            <person name="Arachchi H.M."/>
            <person name="Berlin A."/>
            <person name="Brown A."/>
            <person name="Chapman S.B."/>
            <person name="Dunbar C."/>
            <person name="Gearin G."/>
            <person name="Goldberg J."/>
            <person name="Griggs A."/>
            <person name="Gujja S."/>
            <person name="Heiman D."/>
            <person name="Howarth C."/>
            <person name="Lui A."/>
            <person name="MacDonald P.J.P."/>
            <person name="Montmayeur A."/>
            <person name="Murphy C."/>
            <person name="Neiman D."/>
            <person name="Pearson M."/>
            <person name="Priest M."/>
            <person name="Roberts A."/>
            <person name="Saif S."/>
            <person name="Shea T."/>
            <person name="Sisk P."/>
            <person name="Stolte C."/>
            <person name="Sykes S."/>
            <person name="Wortman J."/>
            <person name="Nusbaum C."/>
            <person name="Birren B."/>
        </authorList>
    </citation>
    <scope>NUCLEOTIDE SEQUENCE [LARGE SCALE GENOMIC DNA]</scope>
    <source>
        <strain evidence="4 5">YIT 11850</strain>
    </source>
</reference>
<protein>
    <submittedName>
        <fullName evidence="4">Uncharacterized protein</fullName>
    </submittedName>
</protein>
<dbReference type="RefSeq" id="WP_008858927.1">
    <property type="nucleotide sequence ID" value="NZ_JH591187.1"/>
</dbReference>
<keyword evidence="5" id="KW-1185">Reference proteome</keyword>
<accession>H1CYI3</accession>
<keyword evidence="1" id="KW-0175">Coiled coil</keyword>
<dbReference type="EMBL" id="ADLT01000014">
    <property type="protein sequence ID" value="EHO63664.1"/>
    <property type="molecule type" value="Genomic_DNA"/>
</dbReference>
<feature type="coiled-coil region" evidence="1">
    <location>
        <begin position="250"/>
        <end position="285"/>
    </location>
</feature>
<dbReference type="Proteomes" id="UP000003277">
    <property type="component" value="Unassembled WGS sequence"/>
</dbReference>
<evidence type="ECO:0000313" key="5">
    <source>
        <dbReference type="Proteomes" id="UP000003277"/>
    </source>
</evidence>
<proteinExistence type="predicted"/>
<evidence type="ECO:0000256" key="2">
    <source>
        <dbReference type="SAM" id="MobiDB-lite"/>
    </source>
</evidence>
<dbReference type="HOGENOM" id="CLU_876417_0_0_9"/>
<dbReference type="PATRIC" id="fig|742743.3.peg.433"/>
<dbReference type="InterPro" id="IPR024930">
    <property type="entry name" value="Skp_dom_sf"/>
</dbReference>
<evidence type="ECO:0000313" key="4">
    <source>
        <dbReference type="EMBL" id="EHO63664.1"/>
    </source>
</evidence>
<feature type="compositionally biased region" description="Basic and acidic residues" evidence="2">
    <location>
        <begin position="197"/>
        <end position="210"/>
    </location>
</feature>
<dbReference type="eggNOG" id="ENOG503387G">
    <property type="taxonomic scope" value="Bacteria"/>
</dbReference>
<evidence type="ECO:0000256" key="3">
    <source>
        <dbReference type="SAM" id="SignalP"/>
    </source>
</evidence>
<feature type="signal peptide" evidence="3">
    <location>
        <begin position="1"/>
        <end position="23"/>
    </location>
</feature>
<dbReference type="SUPFAM" id="SSF111384">
    <property type="entry name" value="OmpH-like"/>
    <property type="match status" value="1"/>
</dbReference>
<comment type="caution">
    <text evidence="4">The sequence shown here is derived from an EMBL/GenBank/DDBJ whole genome shotgun (WGS) entry which is preliminary data.</text>
</comment>
<organism evidence="4 5">
    <name type="scientific">Dialister succinatiphilus YIT 11850</name>
    <dbReference type="NCBI Taxonomy" id="742743"/>
    <lineage>
        <taxon>Bacteria</taxon>
        <taxon>Bacillati</taxon>
        <taxon>Bacillota</taxon>
        <taxon>Negativicutes</taxon>
        <taxon>Veillonellales</taxon>
        <taxon>Veillonellaceae</taxon>
        <taxon>Dialister</taxon>
    </lineage>
</organism>
<feature type="region of interest" description="Disordered" evidence="2">
    <location>
        <begin position="197"/>
        <end position="250"/>
    </location>
</feature>
<gene>
    <name evidence="4" type="ORF">HMPREF9453_00421</name>
</gene>
<sequence>MMHRRSLLAAAVSVMTALSLVLSGCGTKKEETPPPPSVHYGVADLETLVKAHPKYSEYFKLETEYNELLHQYQTERTKLIDVSSKQQKINAALADTARRTAAENELKTKVKAREDELNEGLKKLYDDIEKNHASKGTMKLETLTPEERAEMANLQMKLTVLGVTGDEKEQVKEELHKLMDLRTAREKADMAGWSADEMKQMSEAKEKAQAELEEYSSSTADEIRSRLESEGEADISQAEESFAENHEDWDNEWQSRIDQKQKQMAAVKKEIMEDIEKEAARLASEKNLDMIFSKYKANISADDVTGDLAGRIVNIQK</sequence>
<dbReference type="AlphaFoldDB" id="H1CYI3"/>
<evidence type="ECO:0000256" key="1">
    <source>
        <dbReference type="SAM" id="Coils"/>
    </source>
</evidence>
<dbReference type="PROSITE" id="PS51257">
    <property type="entry name" value="PROKAR_LIPOPROTEIN"/>
    <property type="match status" value="1"/>
</dbReference>
<name>H1CYI3_9FIRM</name>
<dbReference type="STRING" id="742743.HMPREF9453_00421"/>